<dbReference type="Proteomes" id="UP001306950">
    <property type="component" value="Unassembled WGS sequence"/>
</dbReference>
<name>A0ABU7W1Z0_9BACL</name>
<dbReference type="RefSeq" id="WP_331849277.1">
    <property type="nucleotide sequence ID" value="NZ_JAZHPZ010000024.1"/>
</dbReference>
<reference evidence="1 2" key="1">
    <citation type="submission" date="2024-02" db="EMBL/GenBank/DDBJ databases">
        <title>A nitrogen-fixing paenibacillus bacterium.</title>
        <authorList>
            <person name="Zhang W.L."/>
            <person name="Chen S.F."/>
        </authorList>
    </citation>
    <scope>NUCLEOTIDE SEQUENCE [LARGE SCALE GENOMIC DNA]</scope>
    <source>
        <strain evidence="1 2">M1</strain>
    </source>
</reference>
<gene>
    <name evidence="1" type="ORF">V3851_25735</name>
</gene>
<dbReference type="EMBL" id="JAZHPZ010000024">
    <property type="protein sequence ID" value="MEF2969179.1"/>
    <property type="molecule type" value="Genomic_DNA"/>
</dbReference>
<proteinExistence type="predicted"/>
<keyword evidence="2" id="KW-1185">Reference proteome</keyword>
<organism evidence="1 2">
    <name type="scientific">Paenibacillus haidiansis</name>
    <dbReference type="NCBI Taxonomy" id="1574488"/>
    <lineage>
        <taxon>Bacteria</taxon>
        <taxon>Bacillati</taxon>
        <taxon>Bacillota</taxon>
        <taxon>Bacilli</taxon>
        <taxon>Bacillales</taxon>
        <taxon>Paenibacillaceae</taxon>
        <taxon>Paenibacillus</taxon>
    </lineage>
</organism>
<accession>A0ABU7W1Z0</accession>
<evidence type="ECO:0000313" key="2">
    <source>
        <dbReference type="Proteomes" id="UP001306950"/>
    </source>
</evidence>
<protein>
    <submittedName>
        <fullName evidence="1">Uncharacterized protein</fullName>
    </submittedName>
</protein>
<sequence length="172" mass="19577">MIKLLPLFIFISMLSGPHSSFSNGQSDQLRIDPSAIHQKTSLDVNSDIIQLEPIHPRGLDGNSPKAEFKQESKIIFNIQEENERIGPEEPIPVQIVLTDNEDAEQKFTEEMESAFGKDIAYDKAGYKTFDLMADFEQLMIMASFSSVQYIFKQPESDSEVYISGSCFRYFFT</sequence>
<comment type="caution">
    <text evidence="1">The sequence shown here is derived from an EMBL/GenBank/DDBJ whole genome shotgun (WGS) entry which is preliminary data.</text>
</comment>
<evidence type="ECO:0000313" key="1">
    <source>
        <dbReference type="EMBL" id="MEF2969179.1"/>
    </source>
</evidence>